<dbReference type="EMBL" id="CABVQT010000003">
    <property type="protein sequence ID" value="VWC95210.1"/>
    <property type="molecule type" value="Genomic_DNA"/>
</dbReference>
<evidence type="ECO:0000313" key="2">
    <source>
        <dbReference type="Proteomes" id="UP000494182"/>
    </source>
</evidence>
<name>A0A6P2VVI8_9BURK</name>
<proteinExistence type="predicted"/>
<dbReference type="AlphaFoldDB" id="A0A6P2VVI8"/>
<organism evidence="1 2">
    <name type="scientific">Burkholderia contaminans</name>
    <dbReference type="NCBI Taxonomy" id="488447"/>
    <lineage>
        <taxon>Bacteria</taxon>
        <taxon>Pseudomonadati</taxon>
        <taxon>Pseudomonadota</taxon>
        <taxon>Betaproteobacteria</taxon>
        <taxon>Burkholderiales</taxon>
        <taxon>Burkholderiaceae</taxon>
        <taxon>Burkholderia</taxon>
        <taxon>Burkholderia cepacia complex</taxon>
    </lineage>
</organism>
<gene>
    <name evidence="1" type="ORF">BCO71171_01433</name>
</gene>
<dbReference type="Proteomes" id="UP000494182">
    <property type="component" value="Unassembled WGS sequence"/>
</dbReference>
<protein>
    <submittedName>
        <fullName evidence="1">Uncharacterized protein</fullName>
    </submittedName>
</protein>
<sequence length="420" mass="48272">MFQAYVLSIDSAATHIKKEIASIRAQIKPHIVADDGKLFSIKYPDDVRDTADLMEKMRQFDRINESKITRILSNSLFVGIFSQFDAFIGSLLKEIYYARPELFKGINKDISLKDLIDMGSIDAAKEYILEKEIDTFRRESYSEQFAILERKFSIKTLRKFPEWKIFIEMSQRRNLITHNDGIVNEQYRQIVKAEGFDEKKMPPIGKVLLVKPEYFMVTCVVLSAISAMLTHTLWRALLPDDIDREARCLTATVYDLLLHERYNIAIPIGKYSLASEVTKGISEADIRVRVINLAIAYKNCNAMDEARVLLNSYDWSATPIDFKLARQVLCDDFPAAIASMHDIGKKGMFVEQMAYHDWPLFVDFRKRQDFRDAYLKIYGCEFEPVRSDEPRAETIENILELAPTDTCENPSAPELGTHGA</sequence>
<reference evidence="1 2" key="1">
    <citation type="submission" date="2019-09" db="EMBL/GenBank/DDBJ databases">
        <authorList>
            <person name="Depoorter E."/>
        </authorList>
    </citation>
    <scope>NUCLEOTIDE SEQUENCE [LARGE SCALE GENOMIC DNA]</scope>
    <source>
        <strain evidence="1">R-71171</strain>
    </source>
</reference>
<evidence type="ECO:0000313" key="1">
    <source>
        <dbReference type="EMBL" id="VWC95210.1"/>
    </source>
</evidence>
<accession>A0A6P2VVI8</accession>